<dbReference type="AlphaFoldDB" id="A0A1V5T3T1"/>
<dbReference type="Proteomes" id="UP000485569">
    <property type="component" value="Unassembled WGS sequence"/>
</dbReference>
<evidence type="ECO:0000256" key="2">
    <source>
        <dbReference type="ARBA" id="ARBA00006742"/>
    </source>
</evidence>
<comment type="caution">
    <text evidence="12">The sequence shown here is derived from an EMBL/GenBank/DDBJ whole genome shotgun (WGS) entry which is preliminary data.</text>
</comment>
<evidence type="ECO:0000256" key="8">
    <source>
        <dbReference type="ARBA" id="ARBA00022989"/>
    </source>
</evidence>
<gene>
    <name evidence="12" type="ORF">BWY41_00164</name>
</gene>
<keyword evidence="8 11" id="KW-1133">Transmembrane helix</keyword>
<keyword evidence="5" id="KW-1003">Cell membrane</keyword>
<dbReference type="EMBL" id="MWBQ01000019">
    <property type="protein sequence ID" value="OQA61378.1"/>
    <property type="molecule type" value="Genomic_DNA"/>
</dbReference>
<keyword evidence="7" id="KW-0653">Protein transport</keyword>
<evidence type="ECO:0000256" key="9">
    <source>
        <dbReference type="ARBA" id="ARBA00023010"/>
    </source>
</evidence>
<evidence type="ECO:0000256" key="10">
    <source>
        <dbReference type="ARBA" id="ARBA00023136"/>
    </source>
</evidence>
<name>A0A1V5T3T1_9BACT</name>
<comment type="similarity">
    <text evidence="2">Belongs to the YajC family.</text>
</comment>
<accession>A0A1V5T3T1</accession>
<feature type="transmembrane region" description="Helical" evidence="11">
    <location>
        <begin position="30"/>
        <end position="49"/>
    </location>
</feature>
<evidence type="ECO:0000256" key="3">
    <source>
        <dbReference type="ARBA" id="ARBA00014962"/>
    </source>
</evidence>
<sequence>MSFFTSIAYAATGGAATGGAAPATPPAGSMFTQLLPLIFIIVIFYFLLIRPQQQKQKAQRDLISSIQKGDHVVTIGGIHGTVVQVSDDEITLEVSKGVNIRFVKSAVSTKK</sequence>
<evidence type="ECO:0000313" key="12">
    <source>
        <dbReference type="EMBL" id="OQA61378.1"/>
    </source>
</evidence>
<dbReference type="Pfam" id="PF02699">
    <property type="entry name" value="YajC"/>
    <property type="match status" value="1"/>
</dbReference>
<dbReference type="SMART" id="SM01323">
    <property type="entry name" value="YajC"/>
    <property type="match status" value="1"/>
</dbReference>
<evidence type="ECO:0000256" key="6">
    <source>
        <dbReference type="ARBA" id="ARBA00022692"/>
    </source>
</evidence>
<evidence type="ECO:0000256" key="1">
    <source>
        <dbReference type="ARBA" id="ARBA00004162"/>
    </source>
</evidence>
<organism evidence="12">
    <name type="scientific">Candidatus Atribacter allofermentans</name>
    <dbReference type="NCBI Taxonomy" id="1852833"/>
    <lineage>
        <taxon>Bacteria</taxon>
        <taxon>Pseudomonadati</taxon>
        <taxon>Atribacterota</taxon>
        <taxon>Atribacteria</taxon>
        <taxon>Atribacterales</taxon>
        <taxon>Atribacteraceae</taxon>
        <taxon>Atribacter</taxon>
    </lineage>
</organism>
<dbReference type="PANTHER" id="PTHR33909:SF1">
    <property type="entry name" value="SEC TRANSLOCON ACCESSORY COMPLEX SUBUNIT YAJC"/>
    <property type="match status" value="1"/>
</dbReference>
<protein>
    <recommendedName>
        <fullName evidence="3">Sec translocon accessory complex subunit YajC</fullName>
    </recommendedName>
</protein>
<evidence type="ECO:0000256" key="4">
    <source>
        <dbReference type="ARBA" id="ARBA00022448"/>
    </source>
</evidence>
<evidence type="ECO:0000256" key="11">
    <source>
        <dbReference type="SAM" id="Phobius"/>
    </source>
</evidence>
<comment type="subcellular location">
    <subcellularLocation>
        <location evidence="1">Cell membrane</location>
        <topology evidence="1">Single-pass membrane protein</topology>
    </subcellularLocation>
</comment>
<proteinExistence type="inferred from homology"/>
<dbReference type="PRINTS" id="PR01853">
    <property type="entry name" value="YAJCTRNLCASE"/>
</dbReference>
<keyword evidence="9" id="KW-0811">Translocation</keyword>
<evidence type="ECO:0000256" key="7">
    <source>
        <dbReference type="ARBA" id="ARBA00022927"/>
    </source>
</evidence>
<dbReference type="InterPro" id="IPR003849">
    <property type="entry name" value="Preprotein_translocase_YajC"/>
</dbReference>
<keyword evidence="6 11" id="KW-0812">Transmembrane</keyword>
<keyword evidence="4" id="KW-0813">Transport</keyword>
<evidence type="ECO:0000256" key="5">
    <source>
        <dbReference type="ARBA" id="ARBA00022475"/>
    </source>
</evidence>
<dbReference type="GO" id="GO:0005886">
    <property type="term" value="C:plasma membrane"/>
    <property type="evidence" value="ECO:0007669"/>
    <property type="project" value="UniProtKB-SubCell"/>
</dbReference>
<dbReference type="GO" id="GO:0015031">
    <property type="term" value="P:protein transport"/>
    <property type="evidence" value="ECO:0007669"/>
    <property type="project" value="UniProtKB-KW"/>
</dbReference>
<reference evidence="12" key="1">
    <citation type="submission" date="2017-02" db="EMBL/GenBank/DDBJ databases">
        <title>Delving into the versatile metabolic prowess of the omnipresent phylum Bacteroidetes.</title>
        <authorList>
            <person name="Nobu M.K."/>
            <person name="Mei R."/>
            <person name="Narihiro T."/>
            <person name="Kuroda K."/>
            <person name="Liu W.-T."/>
        </authorList>
    </citation>
    <scope>NUCLEOTIDE SEQUENCE</scope>
    <source>
        <strain evidence="12">ADurb.Bin276</strain>
    </source>
</reference>
<dbReference type="PANTHER" id="PTHR33909">
    <property type="entry name" value="SEC TRANSLOCON ACCESSORY COMPLEX SUBUNIT YAJC"/>
    <property type="match status" value="1"/>
</dbReference>
<keyword evidence="10 11" id="KW-0472">Membrane</keyword>
<dbReference type="NCBIfam" id="TIGR00739">
    <property type="entry name" value="yajC"/>
    <property type="match status" value="1"/>
</dbReference>